<comment type="subcellular location">
    <subcellularLocation>
        <location evidence="1">Mitochondrion</location>
    </subcellularLocation>
</comment>
<dbReference type="STRING" id="180088.A0A1J8QBT9"/>
<keyword evidence="8" id="KW-1185">Reference proteome</keyword>
<dbReference type="InterPro" id="IPR007740">
    <property type="entry name" value="Ribosomal_mL49"/>
</dbReference>
<dbReference type="OrthoDB" id="19439at2759"/>
<dbReference type="PANTHER" id="PTHR13477:SF0">
    <property type="entry name" value="LARGE RIBOSOMAL SUBUNIT PROTEIN ML49"/>
    <property type="match status" value="1"/>
</dbReference>
<evidence type="ECO:0000256" key="2">
    <source>
        <dbReference type="ARBA" id="ARBA00005677"/>
    </source>
</evidence>
<reference evidence="7 8" key="1">
    <citation type="submission" date="2016-03" db="EMBL/GenBank/DDBJ databases">
        <title>Comparative genomics of the ectomycorrhizal sister species Rhizopogon vinicolor and Rhizopogon vesiculosus (Basidiomycota: Boletales) reveals a divergence of the mating type B locus.</title>
        <authorList>
            <person name="Mujic A.B."/>
            <person name="Kuo A."/>
            <person name="Tritt A."/>
            <person name="Lipzen A."/>
            <person name="Chen C."/>
            <person name="Johnson J."/>
            <person name="Sharma A."/>
            <person name="Barry K."/>
            <person name="Grigoriev I.V."/>
            <person name="Spatafora J.W."/>
        </authorList>
    </citation>
    <scope>NUCLEOTIDE SEQUENCE [LARGE SCALE GENOMIC DNA]</scope>
    <source>
        <strain evidence="7 8">AM-OR11-056</strain>
    </source>
</reference>
<keyword evidence="3" id="KW-0689">Ribosomal protein</keyword>
<dbReference type="Pfam" id="PF05046">
    <property type="entry name" value="Img2"/>
    <property type="match status" value="1"/>
</dbReference>
<evidence type="ECO:0000313" key="8">
    <source>
        <dbReference type="Proteomes" id="UP000183567"/>
    </source>
</evidence>
<comment type="similarity">
    <text evidence="2">Belongs to the mitochondrion-specific ribosomal protein mL49 family.</text>
</comment>
<keyword evidence="5" id="KW-0687">Ribonucleoprotein</keyword>
<evidence type="ECO:0000256" key="4">
    <source>
        <dbReference type="ARBA" id="ARBA00023128"/>
    </source>
</evidence>
<gene>
    <name evidence="7" type="ORF">AZE42_04822</name>
</gene>
<dbReference type="EMBL" id="LVVM01002017">
    <property type="protein sequence ID" value="OJA17427.1"/>
    <property type="molecule type" value="Genomic_DNA"/>
</dbReference>
<dbReference type="AlphaFoldDB" id="A0A1J8QBT9"/>
<dbReference type="Gene3D" id="3.30.780.10">
    <property type="entry name" value="SUI1-like domain"/>
    <property type="match status" value="1"/>
</dbReference>
<dbReference type="GO" id="GO:0006412">
    <property type="term" value="P:translation"/>
    <property type="evidence" value="ECO:0007669"/>
    <property type="project" value="InterPro"/>
</dbReference>
<proteinExistence type="inferred from homology"/>
<keyword evidence="4" id="KW-0496">Mitochondrion</keyword>
<organism evidence="7 8">
    <name type="scientific">Rhizopogon vesiculosus</name>
    <dbReference type="NCBI Taxonomy" id="180088"/>
    <lineage>
        <taxon>Eukaryota</taxon>
        <taxon>Fungi</taxon>
        <taxon>Dikarya</taxon>
        <taxon>Basidiomycota</taxon>
        <taxon>Agaricomycotina</taxon>
        <taxon>Agaricomycetes</taxon>
        <taxon>Agaricomycetidae</taxon>
        <taxon>Boletales</taxon>
        <taxon>Suillineae</taxon>
        <taxon>Rhizopogonaceae</taxon>
        <taxon>Rhizopogon</taxon>
    </lineage>
</organism>
<accession>A0A1J8QBT9</accession>
<evidence type="ECO:0000256" key="5">
    <source>
        <dbReference type="ARBA" id="ARBA00023274"/>
    </source>
</evidence>
<evidence type="ECO:0000256" key="3">
    <source>
        <dbReference type="ARBA" id="ARBA00022980"/>
    </source>
</evidence>
<dbReference type="PANTHER" id="PTHR13477">
    <property type="entry name" value="MITOCHONDRIAL 39S RIBOSOMAL PROTEIN L49"/>
    <property type="match status" value="1"/>
</dbReference>
<sequence>MNQLPMLANLKHLMPVRTTRCYSQLQSAVASTPSLSSDTSKHAIDVRYPYFIRRNSRASLPVYTDIRNGGTRYLISIRNVHGQINSLANELQQSLFKHGSPEANRLKVQVSAQRHVIISGGRWKNDVTNWLMSKGF</sequence>
<protein>
    <recommendedName>
        <fullName evidence="6">Large ribosomal subunit protein mL49</fullName>
    </recommendedName>
</protein>
<dbReference type="GO" id="GO:0005762">
    <property type="term" value="C:mitochondrial large ribosomal subunit"/>
    <property type="evidence" value="ECO:0007669"/>
    <property type="project" value="TreeGrafter"/>
</dbReference>
<evidence type="ECO:0000256" key="1">
    <source>
        <dbReference type="ARBA" id="ARBA00004173"/>
    </source>
</evidence>
<dbReference type="Proteomes" id="UP000183567">
    <property type="component" value="Unassembled WGS sequence"/>
</dbReference>
<name>A0A1J8QBT9_9AGAM</name>
<evidence type="ECO:0000313" key="7">
    <source>
        <dbReference type="EMBL" id="OJA17427.1"/>
    </source>
</evidence>
<comment type="caution">
    <text evidence="7">The sequence shown here is derived from an EMBL/GenBank/DDBJ whole genome shotgun (WGS) entry which is preliminary data.</text>
</comment>
<evidence type="ECO:0000256" key="6">
    <source>
        <dbReference type="ARBA" id="ARBA00035191"/>
    </source>
</evidence>
<dbReference type="GO" id="GO:0003735">
    <property type="term" value="F:structural constituent of ribosome"/>
    <property type="evidence" value="ECO:0007669"/>
    <property type="project" value="InterPro"/>
</dbReference>